<dbReference type="PANTHER" id="PTHR30466:SF1">
    <property type="entry name" value="FMN REDUCTASE (NADH) RUTF"/>
    <property type="match status" value="1"/>
</dbReference>
<dbReference type="SUPFAM" id="SSF50475">
    <property type="entry name" value="FMN-binding split barrel"/>
    <property type="match status" value="1"/>
</dbReference>
<evidence type="ECO:0000259" key="2">
    <source>
        <dbReference type="SMART" id="SM00903"/>
    </source>
</evidence>
<accession>A0A1G6ZVC9</accession>
<evidence type="ECO:0000313" key="3">
    <source>
        <dbReference type="EMBL" id="SDE05556.1"/>
    </source>
</evidence>
<dbReference type="InterPro" id="IPR012349">
    <property type="entry name" value="Split_barrel_FMN-bd"/>
</dbReference>
<dbReference type="InterPro" id="IPR002563">
    <property type="entry name" value="Flavin_Rdtase-like_dom"/>
</dbReference>
<dbReference type="PANTHER" id="PTHR30466">
    <property type="entry name" value="FLAVIN REDUCTASE"/>
    <property type="match status" value="1"/>
</dbReference>
<dbReference type="Proteomes" id="UP000199245">
    <property type="component" value="Unassembled WGS sequence"/>
</dbReference>
<sequence length="174" mass="19021">MTAIDPRELRNACGQFGTGVTIITTHCEGRDHGMTANAFMSVSLDPPLVAISIAKSAKMLCNIQNTGRFAISILAEGMEDFAWHFAGKPRLDLCNVFERRNDLPVIANAAAYFVTDLADEIVAGDHTIFLGHVREMSLEPGKKPLLFFRGRFGGLADPHPAPATLENAAYEFVW</sequence>
<evidence type="ECO:0000313" key="4">
    <source>
        <dbReference type="Proteomes" id="UP000199245"/>
    </source>
</evidence>
<feature type="domain" description="Flavin reductase like" evidence="2">
    <location>
        <begin position="13"/>
        <end position="154"/>
    </location>
</feature>
<dbReference type="RefSeq" id="WP_092084405.1">
    <property type="nucleotide sequence ID" value="NZ_FMZW01000019.1"/>
</dbReference>
<evidence type="ECO:0000256" key="1">
    <source>
        <dbReference type="ARBA" id="ARBA00023002"/>
    </source>
</evidence>
<name>A0A1G6ZVC9_9BRAD</name>
<dbReference type="SMART" id="SM00903">
    <property type="entry name" value="Flavin_Reduct"/>
    <property type="match status" value="1"/>
</dbReference>
<dbReference type="InterPro" id="IPR050268">
    <property type="entry name" value="NADH-dep_flavin_reductase"/>
</dbReference>
<organism evidence="3 4">
    <name type="scientific">Bradyrhizobium brasilense</name>
    <dbReference type="NCBI Taxonomy" id="1419277"/>
    <lineage>
        <taxon>Bacteria</taxon>
        <taxon>Pseudomonadati</taxon>
        <taxon>Pseudomonadota</taxon>
        <taxon>Alphaproteobacteria</taxon>
        <taxon>Hyphomicrobiales</taxon>
        <taxon>Nitrobacteraceae</taxon>
        <taxon>Bradyrhizobium</taxon>
    </lineage>
</organism>
<reference evidence="3 4" key="1">
    <citation type="submission" date="2016-10" db="EMBL/GenBank/DDBJ databases">
        <authorList>
            <person name="de Groot N.N."/>
        </authorList>
    </citation>
    <scope>NUCLEOTIDE SEQUENCE [LARGE SCALE GENOMIC DNA]</scope>
    <source>
        <strain evidence="3 4">R5</strain>
    </source>
</reference>
<dbReference type="GO" id="GO:0010181">
    <property type="term" value="F:FMN binding"/>
    <property type="evidence" value="ECO:0007669"/>
    <property type="project" value="InterPro"/>
</dbReference>
<dbReference type="EMBL" id="FMZW01000019">
    <property type="protein sequence ID" value="SDE05556.1"/>
    <property type="molecule type" value="Genomic_DNA"/>
</dbReference>
<dbReference type="Gene3D" id="2.30.110.10">
    <property type="entry name" value="Electron Transport, Fmn-binding Protein, Chain A"/>
    <property type="match status" value="1"/>
</dbReference>
<gene>
    <name evidence="3" type="ORF">SAMN05216337_101929</name>
</gene>
<proteinExistence type="predicted"/>
<protein>
    <submittedName>
        <fullName evidence="3">NADH-FMN oxidoreductase RutF, flavin reductase (DIM6/NTAB) family</fullName>
    </submittedName>
</protein>
<dbReference type="GO" id="GO:0042602">
    <property type="term" value="F:riboflavin reductase (NADPH) activity"/>
    <property type="evidence" value="ECO:0007669"/>
    <property type="project" value="TreeGrafter"/>
</dbReference>
<dbReference type="GO" id="GO:0006208">
    <property type="term" value="P:pyrimidine nucleobase catabolic process"/>
    <property type="evidence" value="ECO:0007669"/>
    <property type="project" value="TreeGrafter"/>
</dbReference>
<dbReference type="AlphaFoldDB" id="A0A1G6ZVC9"/>
<keyword evidence="1" id="KW-0560">Oxidoreductase</keyword>
<dbReference type="Pfam" id="PF01613">
    <property type="entry name" value="Flavin_Reduct"/>
    <property type="match status" value="1"/>
</dbReference>